<dbReference type="FunFam" id="1.10.3210.10:FF:000018">
    <property type="entry name" value="Two-component system response regulator"/>
    <property type="match status" value="1"/>
</dbReference>
<reference evidence="6 7" key="1">
    <citation type="submission" date="2020-02" db="EMBL/GenBank/DDBJ databases">
        <authorList>
            <person name="Dziuba M."/>
            <person name="Kuznetsov B."/>
            <person name="Mardanov A."/>
            <person name="Ravin N."/>
            <person name="Grouzdev D."/>
        </authorList>
    </citation>
    <scope>NUCLEOTIDE SEQUENCE [LARGE SCALE GENOMIC DNA]</scope>
    <source>
        <strain evidence="6 7">SpK</strain>
    </source>
</reference>
<dbReference type="GO" id="GO:0004112">
    <property type="term" value="F:cyclic-nucleotide phosphodiesterase activity"/>
    <property type="evidence" value="ECO:0007669"/>
    <property type="project" value="UniProtKB-ARBA"/>
</dbReference>
<keyword evidence="7" id="KW-1185">Reference proteome</keyword>
<evidence type="ECO:0000256" key="1">
    <source>
        <dbReference type="ARBA" id="ARBA00022801"/>
    </source>
</evidence>
<dbReference type="SUPFAM" id="SSF109604">
    <property type="entry name" value="HD-domain/PDEase-like"/>
    <property type="match status" value="1"/>
</dbReference>
<gene>
    <name evidence="6" type="ORF">G4223_13385</name>
</gene>
<keyword evidence="2" id="KW-0597">Phosphoprotein</keyword>
<comment type="caution">
    <text evidence="6">The sequence shown here is derived from an EMBL/GenBank/DDBJ whole genome shotgun (WGS) entry which is preliminary data.</text>
</comment>
<dbReference type="CDD" id="cd17551">
    <property type="entry name" value="REC_RpfG-like"/>
    <property type="match status" value="1"/>
</dbReference>
<feature type="modified residue" description="4-aspartylphosphate" evidence="2">
    <location>
        <position position="53"/>
    </location>
</feature>
<dbReference type="InterPro" id="IPR003607">
    <property type="entry name" value="HD/PDEase_dom"/>
</dbReference>
<dbReference type="PANTHER" id="PTHR45228">
    <property type="entry name" value="CYCLIC DI-GMP PHOSPHODIESTERASE TM_0186-RELATED"/>
    <property type="match status" value="1"/>
</dbReference>
<evidence type="ECO:0000259" key="3">
    <source>
        <dbReference type="PROSITE" id="PS50110"/>
    </source>
</evidence>
<evidence type="ECO:0000259" key="4">
    <source>
        <dbReference type="PROSITE" id="PS51831"/>
    </source>
</evidence>
<dbReference type="Gene3D" id="1.10.3210.10">
    <property type="entry name" value="Hypothetical protein af1432"/>
    <property type="match status" value="1"/>
</dbReference>
<evidence type="ECO:0000256" key="2">
    <source>
        <dbReference type="PROSITE-ProRule" id="PRU00169"/>
    </source>
</evidence>
<evidence type="ECO:0000313" key="7">
    <source>
        <dbReference type="Proteomes" id="UP000480684"/>
    </source>
</evidence>
<dbReference type="InterPro" id="IPR006674">
    <property type="entry name" value="HD_domain"/>
</dbReference>
<dbReference type="EMBL" id="JAAIYP010000039">
    <property type="protein sequence ID" value="NFV81106.1"/>
    <property type="molecule type" value="Genomic_DNA"/>
</dbReference>
<dbReference type="PROSITE" id="PS50110">
    <property type="entry name" value="RESPONSE_REGULATORY"/>
    <property type="match status" value="1"/>
</dbReference>
<accession>A0A7C9UVM4</accession>
<dbReference type="SUPFAM" id="SSF52172">
    <property type="entry name" value="CheY-like"/>
    <property type="match status" value="1"/>
</dbReference>
<dbReference type="InterPro" id="IPR037522">
    <property type="entry name" value="HD_GYP_dom"/>
</dbReference>
<dbReference type="Gene3D" id="3.40.50.2300">
    <property type="match status" value="1"/>
</dbReference>
<dbReference type="PANTHER" id="PTHR45228:SF1">
    <property type="entry name" value="CYCLIC DI-GMP PHOSPHODIESTERASE TM_0186"/>
    <property type="match status" value="1"/>
</dbReference>
<name>A0A7C9UVM4_9PROT</name>
<dbReference type="InterPro" id="IPR001789">
    <property type="entry name" value="Sig_transdc_resp-reg_receiver"/>
</dbReference>
<dbReference type="SMART" id="SM00471">
    <property type="entry name" value="HDc"/>
    <property type="match status" value="1"/>
</dbReference>
<dbReference type="PROSITE" id="PS51832">
    <property type="entry name" value="HD_GYP"/>
    <property type="match status" value="1"/>
</dbReference>
<organism evidence="6 7">
    <name type="scientific">Magnetospirillum aberrantis SpK</name>
    <dbReference type="NCBI Taxonomy" id="908842"/>
    <lineage>
        <taxon>Bacteria</taxon>
        <taxon>Pseudomonadati</taxon>
        <taxon>Pseudomonadota</taxon>
        <taxon>Alphaproteobacteria</taxon>
        <taxon>Rhodospirillales</taxon>
        <taxon>Rhodospirillaceae</taxon>
        <taxon>Magnetospirillum</taxon>
    </lineage>
</organism>
<dbReference type="InterPro" id="IPR011006">
    <property type="entry name" value="CheY-like_superfamily"/>
</dbReference>
<feature type="domain" description="Response regulatory" evidence="3">
    <location>
        <begin position="2"/>
        <end position="120"/>
    </location>
</feature>
<feature type="domain" description="HD" evidence="4">
    <location>
        <begin position="169"/>
        <end position="293"/>
    </location>
</feature>
<dbReference type="AlphaFoldDB" id="A0A7C9UVM4"/>
<dbReference type="SMART" id="SM00448">
    <property type="entry name" value="REC"/>
    <property type="match status" value="1"/>
</dbReference>
<proteinExistence type="predicted"/>
<keyword evidence="1" id="KW-0378">Hydrolase</keyword>
<dbReference type="GO" id="GO:0009214">
    <property type="term" value="P:cyclic nucleotide catabolic process"/>
    <property type="evidence" value="ECO:0007669"/>
    <property type="project" value="UniProtKB-ARBA"/>
</dbReference>
<dbReference type="Pfam" id="PF00072">
    <property type="entry name" value="Response_reg"/>
    <property type="match status" value="1"/>
</dbReference>
<dbReference type="PROSITE" id="PS51831">
    <property type="entry name" value="HD"/>
    <property type="match status" value="1"/>
</dbReference>
<dbReference type="InterPro" id="IPR052020">
    <property type="entry name" value="Cyclic_di-GMP/3'3'-cGAMP_PDE"/>
</dbReference>
<evidence type="ECO:0000259" key="5">
    <source>
        <dbReference type="PROSITE" id="PS51832"/>
    </source>
</evidence>
<sequence>MLVHIVDDNDTNLMLFEQLALRTGPDVRVVTYADPVAAYEACRRDVPDMIVVDYMMPVMDGHQYVEAVRKLPGLRDVPIVMVTAAAERSVRQKALELGVTDFLAKPVDPAEARLRFSNLLALRRGHLQLRDRNRWLADEVRKATITVVQREQELILRLSKAAEFRDPETGAHIVRMARYSELIARRLGQDEEYCALILKAAPMHDLGKLGIPDGILLKPGKLTDEEFLVMTRHPEIGHEILRGSESHLIQFGAEIALTHHEKWDGSGYPNRLRGEDIPLSGRIVAVADVFDALTSERPYKAAWPLEKARKLLEDGAGSHFDPACVAAFLVEWDAVMKIREEVADEAVVIY</sequence>
<dbReference type="Pfam" id="PF13487">
    <property type="entry name" value="HD_5"/>
    <property type="match status" value="1"/>
</dbReference>
<dbReference type="Proteomes" id="UP000480684">
    <property type="component" value="Unassembled WGS sequence"/>
</dbReference>
<feature type="domain" description="HD-GYP" evidence="5">
    <location>
        <begin position="147"/>
        <end position="344"/>
    </location>
</feature>
<evidence type="ECO:0000313" key="6">
    <source>
        <dbReference type="EMBL" id="NFV81106.1"/>
    </source>
</evidence>
<protein>
    <submittedName>
        <fullName evidence="6">Response regulator</fullName>
    </submittedName>
</protein>
<dbReference type="RefSeq" id="WP_163680614.1">
    <property type="nucleotide sequence ID" value="NZ_JAAIYP010000039.1"/>
</dbReference>
<dbReference type="CDD" id="cd00077">
    <property type="entry name" value="HDc"/>
    <property type="match status" value="1"/>
</dbReference>
<dbReference type="GO" id="GO:0000160">
    <property type="term" value="P:phosphorelay signal transduction system"/>
    <property type="evidence" value="ECO:0007669"/>
    <property type="project" value="InterPro"/>
</dbReference>